<evidence type="ECO:0000256" key="1">
    <source>
        <dbReference type="SAM" id="SignalP"/>
    </source>
</evidence>
<name>A0A512NCM7_9HYPH</name>
<evidence type="ECO:0000313" key="3">
    <source>
        <dbReference type="Proteomes" id="UP000321058"/>
    </source>
</evidence>
<dbReference type="EMBL" id="BKAJ01000069">
    <property type="protein sequence ID" value="GEP56700.1"/>
    <property type="molecule type" value="Genomic_DNA"/>
</dbReference>
<keyword evidence="1" id="KW-0732">Signal</keyword>
<dbReference type="Proteomes" id="UP000321058">
    <property type="component" value="Unassembled WGS sequence"/>
</dbReference>
<feature type="chain" id="PRO_5021966010" evidence="1">
    <location>
        <begin position="27"/>
        <end position="140"/>
    </location>
</feature>
<dbReference type="RefSeq" id="WP_147150903.1">
    <property type="nucleotide sequence ID" value="NZ_BKAJ01000069.1"/>
</dbReference>
<gene>
    <name evidence="2" type="ORF">RSO01_38660</name>
</gene>
<sequence length="140" mass="15052">MPRASGVRGVAACLVLLASIPAVSLAQDGRVFVECVDTAHPQDTLSVVLDFDRQSVAGAFPINWAWFTGTFVLFQYSTLINGHQHTMQSYILDRATRSMEICDFAAGQEQACSRRPCAFGPRDTDGGGTATLPSAARADR</sequence>
<proteinExistence type="predicted"/>
<protein>
    <submittedName>
        <fullName evidence="2">Uncharacterized protein</fullName>
    </submittedName>
</protein>
<keyword evidence="3" id="KW-1185">Reference proteome</keyword>
<feature type="signal peptide" evidence="1">
    <location>
        <begin position="1"/>
        <end position="26"/>
    </location>
</feature>
<reference evidence="2 3" key="1">
    <citation type="submission" date="2019-07" db="EMBL/GenBank/DDBJ databases">
        <title>Whole genome shotgun sequence of Reyranella soli NBRC 108950.</title>
        <authorList>
            <person name="Hosoyama A."/>
            <person name="Uohara A."/>
            <person name="Ohji S."/>
            <person name="Ichikawa N."/>
        </authorList>
    </citation>
    <scope>NUCLEOTIDE SEQUENCE [LARGE SCALE GENOMIC DNA]</scope>
    <source>
        <strain evidence="2 3">NBRC 108950</strain>
    </source>
</reference>
<accession>A0A512NCM7</accession>
<evidence type="ECO:0000313" key="2">
    <source>
        <dbReference type="EMBL" id="GEP56700.1"/>
    </source>
</evidence>
<dbReference type="AlphaFoldDB" id="A0A512NCM7"/>
<organism evidence="2 3">
    <name type="scientific">Reyranella soli</name>
    <dbReference type="NCBI Taxonomy" id="1230389"/>
    <lineage>
        <taxon>Bacteria</taxon>
        <taxon>Pseudomonadati</taxon>
        <taxon>Pseudomonadota</taxon>
        <taxon>Alphaproteobacteria</taxon>
        <taxon>Hyphomicrobiales</taxon>
        <taxon>Reyranellaceae</taxon>
        <taxon>Reyranella</taxon>
    </lineage>
</organism>
<comment type="caution">
    <text evidence="2">The sequence shown here is derived from an EMBL/GenBank/DDBJ whole genome shotgun (WGS) entry which is preliminary data.</text>
</comment>
<dbReference type="OrthoDB" id="9837960at2"/>